<keyword evidence="3" id="KW-1185">Reference proteome</keyword>
<name>A0AAN8X7B3_HALRR</name>
<evidence type="ECO:0000313" key="2">
    <source>
        <dbReference type="EMBL" id="KAK7073460.1"/>
    </source>
</evidence>
<protein>
    <submittedName>
        <fullName evidence="2">Uncharacterized protein</fullName>
    </submittedName>
</protein>
<feature type="non-terminal residue" evidence="2">
    <location>
        <position position="1"/>
    </location>
</feature>
<comment type="caution">
    <text evidence="2">The sequence shown here is derived from an EMBL/GenBank/DDBJ whole genome shotgun (WGS) entry which is preliminary data.</text>
</comment>
<evidence type="ECO:0000256" key="1">
    <source>
        <dbReference type="SAM" id="MobiDB-lite"/>
    </source>
</evidence>
<dbReference type="EMBL" id="JAXCGZ010012787">
    <property type="protein sequence ID" value="KAK7073460.1"/>
    <property type="molecule type" value="Genomic_DNA"/>
</dbReference>
<proteinExistence type="predicted"/>
<dbReference type="Proteomes" id="UP001381693">
    <property type="component" value="Unassembled WGS sequence"/>
</dbReference>
<feature type="compositionally biased region" description="Polar residues" evidence="1">
    <location>
        <begin position="44"/>
        <end position="53"/>
    </location>
</feature>
<reference evidence="2 3" key="1">
    <citation type="submission" date="2023-11" db="EMBL/GenBank/DDBJ databases">
        <title>Halocaridina rubra genome assembly.</title>
        <authorList>
            <person name="Smith C."/>
        </authorList>
    </citation>
    <scope>NUCLEOTIDE SEQUENCE [LARGE SCALE GENOMIC DNA]</scope>
    <source>
        <strain evidence="2">EP-1</strain>
        <tissue evidence="2">Whole</tissue>
    </source>
</reference>
<dbReference type="AlphaFoldDB" id="A0AAN8X7B3"/>
<organism evidence="2 3">
    <name type="scientific">Halocaridina rubra</name>
    <name type="common">Hawaiian red shrimp</name>
    <dbReference type="NCBI Taxonomy" id="373956"/>
    <lineage>
        <taxon>Eukaryota</taxon>
        <taxon>Metazoa</taxon>
        <taxon>Ecdysozoa</taxon>
        <taxon>Arthropoda</taxon>
        <taxon>Crustacea</taxon>
        <taxon>Multicrustacea</taxon>
        <taxon>Malacostraca</taxon>
        <taxon>Eumalacostraca</taxon>
        <taxon>Eucarida</taxon>
        <taxon>Decapoda</taxon>
        <taxon>Pleocyemata</taxon>
        <taxon>Caridea</taxon>
        <taxon>Atyoidea</taxon>
        <taxon>Atyidae</taxon>
        <taxon>Halocaridina</taxon>
    </lineage>
</organism>
<evidence type="ECO:0000313" key="3">
    <source>
        <dbReference type="Proteomes" id="UP001381693"/>
    </source>
</evidence>
<sequence length="69" mass="7350">TPMDPSLFSTNPPTIPHHDLSNPSPNIDYPSTPLPRPTPANDLHPSSNNTSLPNPRPPILAVKGNAEPP</sequence>
<gene>
    <name evidence="2" type="ORF">SK128_023040</name>
</gene>
<feature type="region of interest" description="Disordered" evidence="1">
    <location>
        <begin position="1"/>
        <end position="69"/>
    </location>
</feature>
<accession>A0AAN8X7B3</accession>